<dbReference type="RefSeq" id="WP_076321670.1">
    <property type="nucleotide sequence ID" value="NZ_MRTF01000002.1"/>
</dbReference>
<comment type="caution">
    <text evidence="1">The sequence shown here is derived from an EMBL/GenBank/DDBJ whole genome shotgun (WGS) entry which is preliminary data.</text>
</comment>
<evidence type="ECO:0000313" key="1">
    <source>
        <dbReference type="EMBL" id="OME94850.1"/>
    </source>
</evidence>
<gene>
    <name evidence="1" type="ORF">BK123_07050</name>
</gene>
<evidence type="ECO:0000313" key="2">
    <source>
        <dbReference type="Proteomes" id="UP000187074"/>
    </source>
</evidence>
<name>A0A1R1B5X8_PAELA</name>
<evidence type="ECO:0008006" key="3">
    <source>
        <dbReference type="Google" id="ProtNLM"/>
    </source>
</evidence>
<dbReference type="Gene3D" id="3.90.550.10">
    <property type="entry name" value="Spore Coat Polysaccharide Biosynthesis Protein SpsA, Chain A"/>
    <property type="match status" value="1"/>
</dbReference>
<dbReference type="OrthoDB" id="2631737at2"/>
<dbReference type="AlphaFoldDB" id="A0A1R1B5X8"/>
<protein>
    <recommendedName>
        <fullName evidence="3">Glycosyltransferase</fullName>
    </recommendedName>
</protein>
<reference evidence="1 2" key="1">
    <citation type="submission" date="2016-11" db="EMBL/GenBank/DDBJ databases">
        <title>Paenibacillus species isolates.</title>
        <authorList>
            <person name="Beno S.M."/>
        </authorList>
    </citation>
    <scope>NUCLEOTIDE SEQUENCE [LARGE SCALE GENOMIC DNA]</scope>
    <source>
        <strain evidence="1 2">FSL F4-0100</strain>
    </source>
</reference>
<dbReference type="STRING" id="1401.BK123_07050"/>
<accession>A0A1R1B5X8</accession>
<dbReference type="SUPFAM" id="SSF53448">
    <property type="entry name" value="Nucleotide-diphospho-sugar transferases"/>
    <property type="match status" value="1"/>
</dbReference>
<dbReference type="EMBL" id="MRTF01000002">
    <property type="protein sequence ID" value="OME94850.1"/>
    <property type="molecule type" value="Genomic_DNA"/>
</dbReference>
<proteinExistence type="predicted"/>
<sequence length="282" mass="32511">MKIIHTLPVMIRSECFRDDDLSMARACFESLRSSEDHLVVLYNQGCLSNDNLRALLTSCGLSAVILGHGENIGIARARQTCFEYIWKHHRDVEYISEIHVDMVFPRNWYVPLLDFLANSDEPMISPGIVTMYGELQPSGLDVVTPDDTEADLITLLGELKRDEVVEGFVHPVVHKARILREIGGYDTQFLRGKQGYEDDSLLLSYYYYMGTRTNWRPKCYLKSWVYHATMAQRMTLPDKHKEFALNEEGLIRQYGAYGLMRLSNIHRNPSAFDNLLQKIIQQ</sequence>
<dbReference type="Proteomes" id="UP000187074">
    <property type="component" value="Unassembled WGS sequence"/>
</dbReference>
<dbReference type="InterPro" id="IPR029044">
    <property type="entry name" value="Nucleotide-diphossugar_trans"/>
</dbReference>
<organism evidence="1 2">
    <name type="scientific">Paenibacillus lautus</name>
    <name type="common">Bacillus lautus</name>
    <dbReference type="NCBI Taxonomy" id="1401"/>
    <lineage>
        <taxon>Bacteria</taxon>
        <taxon>Bacillati</taxon>
        <taxon>Bacillota</taxon>
        <taxon>Bacilli</taxon>
        <taxon>Bacillales</taxon>
        <taxon>Paenibacillaceae</taxon>
        <taxon>Paenibacillus</taxon>
    </lineage>
</organism>